<keyword evidence="3" id="KW-1185">Reference proteome</keyword>
<protein>
    <recommendedName>
        <fullName evidence="4">DUF3899 domain-containing protein</fullName>
    </recommendedName>
</protein>
<dbReference type="RefSeq" id="WP_255391337.1">
    <property type="nucleotide sequence ID" value="NZ_CP101509.1"/>
</dbReference>
<keyword evidence="1" id="KW-0472">Membrane</keyword>
<evidence type="ECO:0000313" key="3">
    <source>
        <dbReference type="Proteomes" id="UP001057998"/>
    </source>
</evidence>
<reference evidence="2" key="1">
    <citation type="submission" date="2022-07" db="EMBL/GenBank/DDBJ databases">
        <title>Genome sequencing of Photobacterium atrarenae GJH2-4.</title>
        <authorList>
            <person name="Park S.-J."/>
        </authorList>
    </citation>
    <scope>NUCLEOTIDE SEQUENCE</scope>
    <source>
        <strain evidence="2">GJH2-4</strain>
    </source>
</reference>
<evidence type="ECO:0008006" key="4">
    <source>
        <dbReference type="Google" id="ProtNLM"/>
    </source>
</evidence>
<evidence type="ECO:0000256" key="1">
    <source>
        <dbReference type="SAM" id="Phobius"/>
    </source>
</evidence>
<organism evidence="2 3">
    <name type="scientific">Photobacterium atrarenae</name>
    <dbReference type="NCBI Taxonomy" id="865757"/>
    <lineage>
        <taxon>Bacteria</taxon>
        <taxon>Pseudomonadati</taxon>
        <taxon>Pseudomonadota</taxon>
        <taxon>Gammaproteobacteria</taxon>
        <taxon>Vibrionales</taxon>
        <taxon>Vibrionaceae</taxon>
        <taxon>Photobacterium</taxon>
    </lineage>
</organism>
<proteinExistence type="predicted"/>
<accession>A0ABY5GNX7</accession>
<dbReference type="Proteomes" id="UP001057998">
    <property type="component" value="Chromosome 2"/>
</dbReference>
<keyword evidence="1" id="KW-1133">Transmembrane helix</keyword>
<gene>
    <name evidence="2" type="ORF">NNL38_23675</name>
</gene>
<evidence type="ECO:0000313" key="2">
    <source>
        <dbReference type="EMBL" id="UTV29998.1"/>
    </source>
</evidence>
<dbReference type="EMBL" id="CP101509">
    <property type="protein sequence ID" value="UTV29998.1"/>
    <property type="molecule type" value="Genomic_DNA"/>
</dbReference>
<name>A0ABY5GNX7_9GAMM</name>
<feature type="transmembrane region" description="Helical" evidence="1">
    <location>
        <begin position="32"/>
        <end position="53"/>
    </location>
</feature>
<sequence length="116" mass="13090">MKDLLGFVVLANGLAGAVVWLSDRFLGWPAVHYFSDFLFFSALLLWALAGLMWDGGRQGRFYDRDRVARKVQSLVTDFDHGQNNLDEFRANFHTGLKLFIAGLVALFGSFLLNQMS</sequence>
<feature type="transmembrane region" description="Helical" evidence="1">
    <location>
        <begin position="95"/>
        <end position="112"/>
    </location>
</feature>
<keyword evidence="1" id="KW-0812">Transmembrane</keyword>